<evidence type="ECO:0000313" key="3">
    <source>
        <dbReference type="Proteomes" id="UP000044602"/>
    </source>
</evidence>
<dbReference type="Proteomes" id="UP000044602">
    <property type="component" value="Unassembled WGS sequence"/>
</dbReference>
<evidence type="ECO:0000313" key="2">
    <source>
        <dbReference type="EMBL" id="CRK30837.1"/>
    </source>
</evidence>
<feature type="region of interest" description="Disordered" evidence="1">
    <location>
        <begin position="125"/>
        <end position="147"/>
    </location>
</feature>
<organism evidence="2 3">
    <name type="scientific">Verticillium longisporum</name>
    <name type="common">Verticillium dahliae var. longisporum</name>
    <dbReference type="NCBI Taxonomy" id="100787"/>
    <lineage>
        <taxon>Eukaryota</taxon>
        <taxon>Fungi</taxon>
        <taxon>Dikarya</taxon>
        <taxon>Ascomycota</taxon>
        <taxon>Pezizomycotina</taxon>
        <taxon>Sordariomycetes</taxon>
        <taxon>Hypocreomycetidae</taxon>
        <taxon>Glomerellales</taxon>
        <taxon>Plectosphaerellaceae</taxon>
        <taxon>Verticillium</taxon>
    </lineage>
</organism>
<gene>
    <name evidence="2" type="ORF">BN1708_005276</name>
</gene>
<evidence type="ECO:0000256" key="1">
    <source>
        <dbReference type="SAM" id="MobiDB-lite"/>
    </source>
</evidence>
<name>A0A0G4M985_VERLO</name>
<dbReference type="AlphaFoldDB" id="A0A0G4M985"/>
<dbReference type="EMBL" id="CVQH01021529">
    <property type="protein sequence ID" value="CRK30837.1"/>
    <property type="molecule type" value="Genomic_DNA"/>
</dbReference>
<protein>
    <submittedName>
        <fullName evidence="2">Uncharacterized protein</fullName>
    </submittedName>
</protein>
<reference evidence="2 3" key="1">
    <citation type="submission" date="2015-05" db="EMBL/GenBank/DDBJ databases">
        <authorList>
            <person name="Wang D.B."/>
            <person name="Wang M."/>
        </authorList>
    </citation>
    <scope>NUCLEOTIDE SEQUENCE [LARGE SCALE GENOMIC DNA]</scope>
    <source>
        <strain evidence="2">VL1</strain>
    </source>
</reference>
<accession>A0A0G4M985</accession>
<keyword evidence="3" id="KW-1185">Reference proteome</keyword>
<proteinExistence type="predicted"/>
<sequence>MAEAYIQVVSPEEPSTEFETHFELLFAGDAFDARQNHAYTPWLTCIAEIHPTNWGDQPLLGPADIAEKASNLIKHFTRVVTDAALTFTSLVIATYHPIDFGYAVVVLDKGRPKADMTKNCLPPLTRADPAFTPTITPANQPLPEHPR</sequence>